<gene>
    <name evidence="1" type="ORF">HPB49_012518</name>
</gene>
<sequence length="248" mass="26846">MPIARVRRRLNRVPRFGPDSRESWLMVVVCGLLLFLCFSTIGVSGVFFYGIVETFGVSREEASWPVTLSCALLLLAGPIMGFLSKRYSCRKVLLGCSLISGFAVSMCFFARSITCITILFGIVHGNSAVVVRGTGGGTRSGASDGTVGGAEGVRAALLCHREQASVGSEETIRRASQSTGSECVRRVAEAVVNAGVRNKCDYFPKTSEEKAAICDADMRILTVYPMRPGSDHDSFAWRTQPTPTQTYH</sequence>
<protein>
    <submittedName>
        <fullName evidence="1">Uncharacterized protein</fullName>
    </submittedName>
</protein>
<dbReference type="Proteomes" id="UP000821865">
    <property type="component" value="Chromosome 8"/>
</dbReference>
<name>A0ACB8C983_DERSI</name>
<organism evidence="1 2">
    <name type="scientific">Dermacentor silvarum</name>
    <name type="common">Tick</name>
    <dbReference type="NCBI Taxonomy" id="543639"/>
    <lineage>
        <taxon>Eukaryota</taxon>
        <taxon>Metazoa</taxon>
        <taxon>Ecdysozoa</taxon>
        <taxon>Arthropoda</taxon>
        <taxon>Chelicerata</taxon>
        <taxon>Arachnida</taxon>
        <taxon>Acari</taxon>
        <taxon>Parasitiformes</taxon>
        <taxon>Ixodida</taxon>
        <taxon>Ixodoidea</taxon>
        <taxon>Ixodidae</taxon>
        <taxon>Rhipicephalinae</taxon>
        <taxon>Dermacentor</taxon>
    </lineage>
</organism>
<accession>A0ACB8C983</accession>
<evidence type="ECO:0000313" key="2">
    <source>
        <dbReference type="Proteomes" id="UP000821865"/>
    </source>
</evidence>
<dbReference type="EMBL" id="CM023477">
    <property type="protein sequence ID" value="KAH7937458.1"/>
    <property type="molecule type" value="Genomic_DNA"/>
</dbReference>
<comment type="caution">
    <text evidence="1">The sequence shown here is derived from an EMBL/GenBank/DDBJ whole genome shotgun (WGS) entry which is preliminary data.</text>
</comment>
<proteinExistence type="predicted"/>
<reference evidence="1" key="1">
    <citation type="submission" date="2020-05" db="EMBL/GenBank/DDBJ databases">
        <title>Large-scale comparative analyses of tick genomes elucidate their genetic diversity and vector capacities.</title>
        <authorList>
            <person name="Jia N."/>
            <person name="Wang J."/>
            <person name="Shi W."/>
            <person name="Du L."/>
            <person name="Sun Y."/>
            <person name="Zhan W."/>
            <person name="Jiang J."/>
            <person name="Wang Q."/>
            <person name="Zhang B."/>
            <person name="Ji P."/>
            <person name="Sakyi L.B."/>
            <person name="Cui X."/>
            <person name="Yuan T."/>
            <person name="Jiang B."/>
            <person name="Yang W."/>
            <person name="Lam T.T.-Y."/>
            <person name="Chang Q."/>
            <person name="Ding S."/>
            <person name="Wang X."/>
            <person name="Zhu J."/>
            <person name="Ruan X."/>
            <person name="Zhao L."/>
            <person name="Wei J."/>
            <person name="Que T."/>
            <person name="Du C."/>
            <person name="Cheng J."/>
            <person name="Dai P."/>
            <person name="Han X."/>
            <person name="Huang E."/>
            <person name="Gao Y."/>
            <person name="Liu J."/>
            <person name="Shao H."/>
            <person name="Ye R."/>
            <person name="Li L."/>
            <person name="Wei W."/>
            <person name="Wang X."/>
            <person name="Wang C."/>
            <person name="Yang T."/>
            <person name="Huo Q."/>
            <person name="Li W."/>
            <person name="Guo W."/>
            <person name="Chen H."/>
            <person name="Zhou L."/>
            <person name="Ni X."/>
            <person name="Tian J."/>
            <person name="Zhou Y."/>
            <person name="Sheng Y."/>
            <person name="Liu T."/>
            <person name="Pan Y."/>
            <person name="Xia L."/>
            <person name="Li J."/>
            <person name="Zhao F."/>
            <person name="Cao W."/>
        </authorList>
    </citation>
    <scope>NUCLEOTIDE SEQUENCE</scope>
    <source>
        <strain evidence="1">Dsil-2018</strain>
    </source>
</reference>
<keyword evidence="2" id="KW-1185">Reference proteome</keyword>
<evidence type="ECO:0000313" key="1">
    <source>
        <dbReference type="EMBL" id="KAH7937458.1"/>
    </source>
</evidence>